<dbReference type="Pfam" id="PF01195">
    <property type="entry name" value="Pept_tRNA_hydro"/>
    <property type="match status" value="1"/>
</dbReference>
<dbReference type="NCBIfam" id="TIGR00447">
    <property type="entry name" value="pth"/>
    <property type="match status" value="1"/>
</dbReference>
<proteinExistence type="inferred from homology"/>
<comment type="similarity">
    <text evidence="5">Belongs to the PTH family.</text>
</comment>
<keyword evidence="4" id="KW-0694">RNA-binding</keyword>
<dbReference type="PROSITE" id="PS01196">
    <property type="entry name" value="PEPT_TRNA_HYDROL_2"/>
    <property type="match status" value="1"/>
</dbReference>
<dbReference type="PANTHER" id="PTHR17224">
    <property type="entry name" value="PEPTIDYL-TRNA HYDROLASE"/>
    <property type="match status" value="1"/>
</dbReference>
<dbReference type="EC" id="3.1.1.29" evidence="1"/>
<dbReference type="AlphaFoldDB" id="A0A6J6KFY7"/>
<evidence type="ECO:0000256" key="3">
    <source>
        <dbReference type="ARBA" id="ARBA00022801"/>
    </source>
</evidence>
<dbReference type="InterPro" id="IPR018171">
    <property type="entry name" value="Pept_tRNA_hydro_CS"/>
</dbReference>
<evidence type="ECO:0000256" key="5">
    <source>
        <dbReference type="ARBA" id="ARBA00038063"/>
    </source>
</evidence>
<dbReference type="HAMAP" id="MF_00083">
    <property type="entry name" value="Pept_tRNA_hydro_bact"/>
    <property type="match status" value="1"/>
</dbReference>
<dbReference type="SUPFAM" id="SSF53178">
    <property type="entry name" value="Peptidyl-tRNA hydrolase-like"/>
    <property type="match status" value="1"/>
</dbReference>
<accession>A0A6J6KFY7</accession>
<dbReference type="InterPro" id="IPR036416">
    <property type="entry name" value="Pept_tRNA_hydro_sf"/>
</dbReference>
<dbReference type="GO" id="GO:0004045">
    <property type="term" value="F:peptidyl-tRNA hydrolase activity"/>
    <property type="evidence" value="ECO:0007669"/>
    <property type="project" value="UniProtKB-EC"/>
</dbReference>
<evidence type="ECO:0000256" key="2">
    <source>
        <dbReference type="ARBA" id="ARBA00022555"/>
    </source>
</evidence>
<organism evidence="6">
    <name type="scientific">freshwater metagenome</name>
    <dbReference type="NCBI Taxonomy" id="449393"/>
    <lineage>
        <taxon>unclassified sequences</taxon>
        <taxon>metagenomes</taxon>
        <taxon>ecological metagenomes</taxon>
    </lineage>
</organism>
<protein>
    <recommendedName>
        <fullName evidence="1">peptidyl-tRNA hydrolase</fullName>
        <ecNumber evidence="1">3.1.1.29</ecNumber>
    </recommendedName>
</protein>
<evidence type="ECO:0000313" key="6">
    <source>
        <dbReference type="EMBL" id="CAB4647075.1"/>
    </source>
</evidence>
<dbReference type="Gene3D" id="3.40.50.1470">
    <property type="entry name" value="Peptidyl-tRNA hydrolase"/>
    <property type="match status" value="1"/>
</dbReference>
<dbReference type="InterPro" id="IPR001328">
    <property type="entry name" value="Pept_tRNA_hydro"/>
</dbReference>
<dbReference type="CDD" id="cd00462">
    <property type="entry name" value="PTH"/>
    <property type="match status" value="1"/>
</dbReference>
<dbReference type="PROSITE" id="PS01195">
    <property type="entry name" value="PEPT_TRNA_HYDROL_1"/>
    <property type="match status" value="1"/>
</dbReference>
<evidence type="ECO:0000256" key="4">
    <source>
        <dbReference type="ARBA" id="ARBA00022884"/>
    </source>
</evidence>
<evidence type="ECO:0000256" key="1">
    <source>
        <dbReference type="ARBA" id="ARBA00013260"/>
    </source>
</evidence>
<keyword evidence="3" id="KW-0378">Hydrolase</keyword>
<gene>
    <name evidence="6" type="ORF">UFOPK2242_00186</name>
</gene>
<dbReference type="PANTHER" id="PTHR17224:SF1">
    <property type="entry name" value="PEPTIDYL-TRNA HYDROLASE"/>
    <property type="match status" value="1"/>
</dbReference>
<name>A0A6J6KFY7_9ZZZZ</name>
<dbReference type="FunFam" id="3.40.50.1470:FF:000001">
    <property type="entry name" value="Peptidyl-tRNA hydrolase"/>
    <property type="match status" value="1"/>
</dbReference>
<reference evidence="6" key="1">
    <citation type="submission" date="2020-05" db="EMBL/GenBank/DDBJ databases">
        <authorList>
            <person name="Chiriac C."/>
            <person name="Salcher M."/>
            <person name="Ghai R."/>
            <person name="Kavagutti S V."/>
        </authorList>
    </citation>
    <scope>NUCLEOTIDE SEQUENCE</scope>
</reference>
<keyword evidence="2" id="KW-0820">tRNA-binding</keyword>
<dbReference type="GO" id="GO:0000049">
    <property type="term" value="F:tRNA binding"/>
    <property type="evidence" value="ECO:0007669"/>
    <property type="project" value="UniProtKB-KW"/>
</dbReference>
<dbReference type="EMBL" id="CAEZWM010000010">
    <property type="protein sequence ID" value="CAB4647075.1"/>
    <property type="molecule type" value="Genomic_DNA"/>
</dbReference>
<sequence>MPRRSPDAARRGTPADYLVVGLGNPGDEYARTRHNVGTDVIEILAKRHSAKLRKGKERAFVDEVRVGELRVAMAIPQTYMNDSGDAVRLLAHRYGVTTEQIIILHDELDLPVAALRIKEGGGLAGHNGLRSIKSHLHSDAFLRVRIGVGKPTSSAQGADHVLDRFSKRDRKEIDVTLELAADAVEAIVSEGVEAAMNRFN</sequence>